<name>A0ABY4FRE4_9MICO</name>
<keyword evidence="3 4" id="KW-0808">Transferase</keyword>
<evidence type="ECO:0000256" key="1">
    <source>
        <dbReference type="ARBA" id="ARBA00001933"/>
    </source>
</evidence>
<dbReference type="InterPro" id="IPR050881">
    <property type="entry name" value="LL-DAP_aminotransferase"/>
</dbReference>
<dbReference type="EC" id="2.6.1.-" evidence="4"/>
<dbReference type="InterPro" id="IPR015422">
    <property type="entry name" value="PyrdxlP-dep_Trfase_small"/>
</dbReference>
<evidence type="ECO:0000256" key="3">
    <source>
        <dbReference type="ARBA" id="ARBA00022679"/>
    </source>
</evidence>
<organism evidence="6 7">
    <name type="scientific">Leucobacter allii</name>
    <dbReference type="NCBI Taxonomy" id="2932247"/>
    <lineage>
        <taxon>Bacteria</taxon>
        <taxon>Bacillati</taxon>
        <taxon>Actinomycetota</taxon>
        <taxon>Actinomycetes</taxon>
        <taxon>Micrococcales</taxon>
        <taxon>Microbacteriaceae</taxon>
        <taxon>Leucobacter</taxon>
    </lineage>
</organism>
<dbReference type="InterPro" id="IPR015424">
    <property type="entry name" value="PyrdxlP-dep_Trfase"/>
</dbReference>
<dbReference type="SUPFAM" id="SSF53383">
    <property type="entry name" value="PLP-dependent transferases"/>
    <property type="match status" value="1"/>
</dbReference>
<dbReference type="PANTHER" id="PTHR42832:SF3">
    <property type="entry name" value="L-GLUTAMINE--4-(METHYLSULFANYL)-2-OXOBUTANOATE AMINOTRANSFERASE"/>
    <property type="match status" value="1"/>
</dbReference>
<comment type="similarity">
    <text evidence="4">Belongs to the class-I pyridoxal-phosphate-dependent aminotransferase family.</text>
</comment>
<dbReference type="InterPro" id="IPR004839">
    <property type="entry name" value="Aminotransferase_I/II_large"/>
</dbReference>
<dbReference type="CDD" id="cd00609">
    <property type="entry name" value="AAT_like"/>
    <property type="match status" value="1"/>
</dbReference>
<evidence type="ECO:0000313" key="6">
    <source>
        <dbReference type="EMBL" id="UOQ58853.1"/>
    </source>
</evidence>
<dbReference type="Pfam" id="PF00155">
    <property type="entry name" value="Aminotran_1_2"/>
    <property type="match status" value="1"/>
</dbReference>
<dbReference type="Gene3D" id="3.90.1150.10">
    <property type="entry name" value="Aspartate Aminotransferase, domain 1"/>
    <property type="match status" value="1"/>
</dbReference>
<dbReference type="NCBIfam" id="TIGR03539">
    <property type="entry name" value="DapC_actino"/>
    <property type="match status" value="1"/>
</dbReference>
<sequence length="359" mass="37271">MAPYAARAAEHPGGALDLSVGSPVDPAPAAVRTALAAATDAHAYPATAGAPPLRAAIAEWFGRRRGVTIAPDAVLPTIGSKELVALLPFLLGIGAGEAVVFPRIAYPSYAMGAALAGAEAIASDDPSEWPAHAKLIWINSPSNPDGRVMDVAALAAAVARAREIGAVIVGDECYAEFGWESPWDREPIPSILDPRVVGETDGAPDHRGVLSAYSLSKQSNLAGYRAAFVAGDPALVARLLTVRKHAGLMQPAPVQAAMIAALGDESHVAEQRERYRARRAAILPALEAAGYRVEGSEAGLYLWATRGRDAWESVAEFAELGIVVGPGHFYGAHSPEHVRLALTASDAAISAAAERIAPA</sequence>
<dbReference type="Gene3D" id="3.40.640.10">
    <property type="entry name" value="Type I PLP-dependent aspartate aminotransferase-like (Major domain)"/>
    <property type="match status" value="1"/>
</dbReference>
<dbReference type="PROSITE" id="PS00105">
    <property type="entry name" value="AA_TRANSFER_CLASS_1"/>
    <property type="match status" value="1"/>
</dbReference>
<dbReference type="GO" id="GO:0009016">
    <property type="term" value="F:succinyldiaminopimelate transaminase activity"/>
    <property type="evidence" value="ECO:0007669"/>
    <property type="project" value="UniProtKB-EC"/>
</dbReference>
<feature type="domain" description="Aminotransferase class I/classII large" evidence="5">
    <location>
        <begin position="16"/>
        <end position="356"/>
    </location>
</feature>
<protein>
    <recommendedName>
        <fullName evidence="4">Aminotransferase</fullName>
        <ecNumber evidence="4">2.6.1.-</ecNumber>
    </recommendedName>
</protein>
<proteinExistence type="inferred from homology"/>
<dbReference type="Proteomes" id="UP000831786">
    <property type="component" value="Chromosome"/>
</dbReference>
<evidence type="ECO:0000256" key="2">
    <source>
        <dbReference type="ARBA" id="ARBA00022576"/>
    </source>
</evidence>
<accession>A0ABY4FRE4</accession>
<dbReference type="PANTHER" id="PTHR42832">
    <property type="entry name" value="AMINO ACID AMINOTRANSFERASE"/>
    <property type="match status" value="1"/>
</dbReference>
<dbReference type="RefSeq" id="WP_244730013.1">
    <property type="nucleotide sequence ID" value="NZ_CP095045.1"/>
</dbReference>
<keyword evidence="2 4" id="KW-0032">Aminotransferase</keyword>
<comment type="cofactor">
    <cofactor evidence="1 4">
        <name>pyridoxal 5'-phosphate</name>
        <dbReference type="ChEBI" id="CHEBI:597326"/>
    </cofactor>
</comment>
<dbReference type="InterPro" id="IPR019880">
    <property type="entry name" value="OxyQ"/>
</dbReference>
<dbReference type="InterPro" id="IPR015421">
    <property type="entry name" value="PyrdxlP-dep_Trfase_major"/>
</dbReference>
<evidence type="ECO:0000256" key="4">
    <source>
        <dbReference type="RuleBase" id="RU000481"/>
    </source>
</evidence>
<evidence type="ECO:0000313" key="7">
    <source>
        <dbReference type="Proteomes" id="UP000831786"/>
    </source>
</evidence>
<gene>
    <name evidence="6" type="primary">dapC</name>
    <name evidence="6" type="ORF">MUN78_05400</name>
</gene>
<keyword evidence="7" id="KW-1185">Reference proteome</keyword>
<reference evidence="6 7" key="1">
    <citation type="submission" date="2022-04" db="EMBL/GenBank/DDBJ databases">
        <title>Leucobacter sp. isolated from rhizosphere of garlic.</title>
        <authorList>
            <person name="Won M."/>
            <person name="Lee C.-M."/>
            <person name="Woen H.-Y."/>
            <person name="Kwon S.-W."/>
        </authorList>
    </citation>
    <scope>NUCLEOTIDE SEQUENCE [LARGE SCALE GENOMIC DNA]</scope>
    <source>
        <strain evidence="6 7">H21R-40</strain>
    </source>
</reference>
<evidence type="ECO:0000259" key="5">
    <source>
        <dbReference type="Pfam" id="PF00155"/>
    </source>
</evidence>
<dbReference type="EMBL" id="CP095045">
    <property type="protein sequence ID" value="UOQ58853.1"/>
    <property type="molecule type" value="Genomic_DNA"/>
</dbReference>
<dbReference type="InterPro" id="IPR004838">
    <property type="entry name" value="NHTrfase_class1_PyrdxlP-BS"/>
</dbReference>